<sequence>MTDDESLPDPAPDFAAHFTDPLYDDPASDFAPFGNDEGADLLAEWAERREELGADSTVAEVLEEEGPDGTADELNVPVPASGAVPDGLVDAAMRVQGAGFTLLRLTGRIDERGRRDTLKALDVLISLYGSEPELVRQREDLDSWRG</sequence>
<dbReference type="EMBL" id="JBBIAA010000021">
    <property type="protein sequence ID" value="MEJ5946372.1"/>
    <property type="molecule type" value="Genomic_DNA"/>
</dbReference>
<dbReference type="Proteomes" id="UP001387100">
    <property type="component" value="Unassembled WGS sequence"/>
</dbReference>
<keyword evidence="3" id="KW-1185">Reference proteome</keyword>
<evidence type="ECO:0000313" key="2">
    <source>
        <dbReference type="EMBL" id="MEJ5946372.1"/>
    </source>
</evidence>
<proteinExistence type="predicted"/>
<dbReference type="RefSeq" id="WP_339575755.1">
    <property type="nucleotide sequence ID" value="NZ_JBBIAA010000021.1"/>
</dbReference>
<organism evidence="2 3">
    <name type="scientific">Pseudokineococcus basanitobsidens</name>
    <dbReference type="NCBI Taxonomy" id="1926649"/>
    <lineage>
        <taxon>Bacteria</taxon>
        <taxon>Bacillati</taxon>
        <taxon>Actinomycetota</taxon>
        <taxon>Actinomycetes</taxon>
        <taxon>Kineosporiales</taxon>
        <taxon>Kineosporiaceae</taxon>
        <taxon>Pseudokineococcus</taxon>
    </lineage>
</organism>
<comment type="caution">
    <text evidence="2">The sequence shown here is derived from an EMBL/GenBank/DDBJ whole genome shotgun (WGS) entry which is preliminary data.</text>
</comment>
<evidence type="ECO:0000313" key="3">
    <source>
        <dbReference type="Proteomes" id="UP001387100"/>
    </source>
</evidence>
<evidence type="ECO:0000256" key="1">
    <source>
        <dbReference type="SAM" id="MobiDB-lite"/>
    </source>
</evidence>
<protein>
    <submittedName>
        <fullName evidence="2">Uncharacterized protein</fullName>
    </submittedName>
</protein>
<feature type="region of interest" description="Disordered" evidence="1">
    <location>
        <begin position="1"/>
        <end position="20"/>
    </location>
</feature>
<accession>A0ABU8RMQ2</accession>
<gene>
    <name evidence="2" type="ORF">WDZ17_13825</name>
</gene>
<reference evidence="2 3" key="1">
    <citation type="journal article" date="2017" name="Int. J. Syst. Evol. Microbiol.">
        <title>Pseudokineococcus basanitobsidens sp. nov., isolated from volcanic rock.</title>
        <authorList>
            <person name="Lee D.W."/>
            <person name="Park M.Y."/>
            <person name="Kim J.J."/>
            <person name="Kim B.S."/>
        </authorList>
    </citation>
    <scope>NUCLEOTIDE SEQUENCE [LARGE SCALE GENOMIC DNA]</scope>
    <source>
        <strain evidence="2 3">DSM 103726</strain>
    </source>
</reference>
<name>A0ABU8RMQ2_9ACTN</name>